<organism evidence="1 2">
    <name type="scientific">Campylobacter rectus RM3267</name>
    <dbReference type="NCBI Taxonomy" id="553218"/>
    <lineage>
        <taxon>Bacteria</taxon>
        <taxon>Pseudomonadati</taxon>
        <taxon>Campylobacterota</taxon>
        <taxon>Epsilonproteobacteria</taxon>
        <taxon>Campylobacterales</taxon>
        <taxon>Campylobacteraceae</taxon>
        <taxon>Campylobacter</taxon>
    </lineage>
</organism>
<accession>B9D174</accession>
<dbReference type="Proteomes" id="UP000003082">
    <property type="component" value="Unassembled WGS sequence"/>
</dbReference>
<evidence type="ECO:0000313" key="2">
    <source>
        <dbReference type="Proteomes" id="UP000003082"/>
    </source>
</evidence>
<comment type="caution">
    <text evidence="1">The sequence shown here is derived from an EMBL/GenBank/DDBJ whole genome shotgun (WGS) entry which is preliminary data.</text>
</comment>
<dbReference type="EMBL" id="ACFU01000008">
    <property type="protein sequence ID" value="EEF14227.1"/>
    <property type="molecule type" value="Genomic_DNA"/>
</dbReference>
<protein>
    <submittedName>
        <fullName evidence="1">Uncharacterized protein</fullName>
    </submittedName>
</protein>
<evidence type="ECO:0000313" key="1">
    <source>
        <dbReference type="EMBL" id="EEF14227.1"/>
    </source>
</evidence>
<dbReference type="STRING" id="553218.CAMRE0001_3160"/>
<keyword evidence="2" id="KW-1185">Reference proteome</keyword>
<gene>
    <name evidence="1" type="ORF">CAMRE0001_3160</name>
</gene>
<sequence length="44" mass="5082">MVFDGRFSACFLRRIDANSNGFKNRFAKSNLNFRSNLRRVLQGG</sequence>
<reference evidence="1 2" key="1">
    <citation type="submission" date="2008-08" db="EMBL/GenBank/DDBJ databases">
        <authorList>
            <person name="Madupu R."/>
            <person name="Durkin A.S."/>
            <person name="Torralba M."/>
            <person name="Methe B."/>
            <person name="Sutton G.G."/>
            <person name="Strausberg R.L."/>
            <person name="Nelson K.E."/>
        </authorList>
    </citation>
    <scope>NUCLEOTIDE SEQUENCE [LARGE SCALE GENOMIC DNA]</scope>
    <source>
        <strain evidence="1 2">RM3267</strain>
    </source>
</reference>
<name>B9D174_CAMRE</name>
<dbReference type="AlphaFoldDB" id="B9D174"/>
<proteinExistence type="predicted"/>